<organism evidence="4 5">
    <name type="scientific">Cephus cinctus</name>
    <name type="common">Wheat stem sawfly</name>
    <dbReference type="NCBI Taxonomy" id="211228"/>
    <lineage>
        <taxon>Eukaryota</taxon>
        <taxon>Metazoa</taxon>
        <taxon>Ecdysozoa</taxon>
        <taxon>Arthropoda</taxon>
        <taxon>Hexapoda</taxon>
        <taxon>Insecta</taxon>
        <taxon>Pterygota</taxon>
        <taxon>Neoptera</taxon>
        <taxon>Endopterygota</taxon>
        <taxon>Hymenoptera</taxon>
        <taxon>Cephoidea</taxon>
        <taxon>Cephidae</taxon>
        <taxon>Cephus</taxon>
    </lineage>
</organism>
<dbReference type="Proteomes" id="UP000694920">
    <property type="component" value="Unplaced"/>
</dbReference>
<accession>A0AAJ7CGB6</accession>
<dbReference type="Gene3D" id="3.60.10.10">
    <property type="entry name" value="Endonuclease/exonuclease/phosphatase"/>
    <property type="match status" value="1"/>
</dbReference>
<keyword evidence="1" id="KW-0863">Zinc-finger</keyword>
<evidence type="ECO:0000256" key="2">
    <source>
        <dbReference type="SAM" id="MobiDB-lite"/>
    </source>
</evidence>
<reference evidence="5" key="1">
    <citation type="submission" date="2025-08" db="UniProtKB">
        <authorList>
            <consortium name="RefSeq"/>
        </authorList>
    </citation>
    <scope>IDENTIFICATION</scope>
</reference>
<dbReference type="Pfam" id="PF14529">
    <property type="entry name" value="Exo_endo_phos_2"/>
    <property type="match status" value="1"/>
</dbReference>
<keyword evidence="4" id="KW-1185">Reference proteome</keyword>
<dbReference type="PANTHER" id="PTHR33273">
    <property type="entry name" value="DOMAIN-CONTAINING PROTEIN, PUTATIVE-RELATED"/>
    <property type="match status" value="1"/>
</dbReference>
<proteinExistence type="predicted"/>
<feature type="non-terminal residue" evidence="5">
    <location>
        <position position="758"/>
    </location>
</feature>
<dbReference type="RefSeq" id="XP_015609342.1">
    <property type="nucleotide sequence ID" value="XM_015753856.1"/>
</dbReference>
<keyword evidence="1" id="KW-0862">Zinc</keyword>
<dbReference type="PROSITE" id="PS50158">
    <property type="entry name" value="ZF_CCHC"/>
    <property type="match status" value="2"/>
</dbReference>
<protein>
    <submittedName>
        <fullName evidence="5">Uncharacterized protein LOC107274591</fullName>
    </submittedName>
</protein>
<dbReference type="SMART" id="SM00343">
    <property type="entry name" value="ZnF_C2HC"/>
    <property type="match status" value="2"/>
</dbReference>
<feature type="domain" description="CCHC-type" evidence="3">
    <location>
        <begin position="364"/>
        <end position="377"/>
    </location>
</feature>
<evidence type="ECO:0000313" key="5">
    <source>
        <dbReference type="RefSeq" id="XP_015609342.1"/>
    </source>
</evidence>
<dbReference type="InterPro" id="IPR005135">
    <property type="entry name" value="Endo/exonuclease/phosphatase"/>
</dbReference>
<dbReference type="KEGG" id="ccin:107274591"/>
<dbReference type="Pfam" id="PF00098">
    <property type="entry name" value="zf-CCHC"/>
    <property type="match status" value="1"/>
</dbReference>
<dbReference type="GeneID" id="107274591"/>
<evidence type="ECO:0000313" key="4">
    <source>
        <dbReference type="Proteomes" id="UP000694920"/>
    </source>
</evidence>
<dbReference type="GO" id="GO:0003676">
    <property type="term" value="F:nucleic acid binding"/>
    <property type="evidence" value="ECO:0007669"/>
    <property type="project" value="InterPro"/>
</dbReference>
<dbReference type="GO" id="GO:0008270">
    <property type="term" value="F:zinc ion binding"/>
    <property type="evidence" value="ECO:0007669"/>
    <property type="project" value="UniProtKB-KW"/>
</dbReference>
<dbReference type="SUPFAM" id="SSF56219">
    <property type="entry name" value="DNase I-like"/>
    <property type="match status" value="1"/>
</dbReference>
<dbReference type="AlphaFoldDB" id="A0AAJ7CGB6"/>
<dbReference type="Gene3D" id="4.10.60.10">
    <property type="entry name" value="Zinc finger, CCHC-type"/>
    <property type="match status" value="1"/>
</dbReference>
<gene>
    <name evidence="5" type="primary">LOC107274591</name>
</gene>
<feature type="compositionally biased region" description="Polar residues" evidence="2">
    <location>
        <begin position="107"/>
        <end position="120"/>
    </location>
</feature>
<dbReference type="SUPFAM" id="SSF57756">
    <property type="entry name" value="Retrovirus zinc finger-like domains"/>
    <property type="match status" value="1"/>
</dbReference>
<feature type="region of interest" description="Disordered" evidence="2">
    <location>
        <begin position="26"/>
        <end position="181"/>
    </location>
</feature>
<evidence type="ECO:0000256" key="1">
    <source>
        <dbReference type="PROSITE-ProRule" id="PRU00047"/>
    </source>
</evidence>
<dbReference type="GO" id="GO:0003824">
    <property type="term" value="F:catalytic activity"/>
    <property type="evidence" value="ECO:0007669"/>
    <property type="project" value="InterPro"/>
</dbReference>
<name>A0AAJ7CGB6_CEPCN</name>
<dbReference type="InterPro" id="IPR001878">
    <property type="entry name" value="Znf_CCHC"/>
</dbReference>
<dbReference type="PANTHER" id="PTHR33273:SF4">
    <property type="entry name" value="ENDONUCLEASE_EXONUCLEASE_PHOSPHATASE DOMAIN-CONTAINING PROTEIN"/>
    <property type="match status" value="1"/>
</dbReference>
<dbReference type="CDD" id="cd09077">
    <property type="entry name" value="R1-I-EN"/>
    <property type="match status" value="1"/>
</dbReference>
<dbReference type="InterPro" id="IPR036875">
    <property type="entry name" value="Znf_CCHC_sf"/>
</dbReference>
<feature type="domain" description="CCHC-type" evidence="3">
    <location>
        <begin position="340"/>
        <end position="356"/>
    </location>
</feature>
<feature type="compositionally biased region" description="Polar residues" evidence="2">
    <location>
        <begin position="40"/>
        <end position="62"/>
    </location>
</feature>
<sequence>MDQFARKNKNVHVQLKELSAEAMLLTRKIRAERPAPGPPTTNVRTQTAQPNNRDGNTQTSPLGNKLAAPGKRKPGSPCEGEQDKRPRKSGTRKLREAETPKIRRVTSGIQEKTPTNTTQCMHPRTPGDYPATKGPKTDGNQWVEVIGRKAKAASATTVPRGRDQDPGPRSKKRPRPAPPDAIVVRDKTGTYADILRKVKTSINPDAIGATITAVRRTREGDLLLQMGRGCKATPALQDALRSTLGEGATVRTLQPHITLEVRDIDEATGELEVREAATALITKEGGTMTEMKVTLRPAYRGTQLAIIHTTMETGQRLLKEGRLKIGWINARVRRRPVVLKCYRCQGFGHRSHDCKSGKDRSSACRRCSKDGHKAAECNAPPRCRAAQDLVLQTAREEGADVLLLSEHNRSGGPDKWSENETASAAIVVLNSEVPTRPGGCGEGFVWRWIDNIRAYSCYFSPNVDSETYASGLDQLEASIRSASGDIYVAGDFNAKNVMWGSTVTDSRGLLLMEMAARLGLLVLNRGSTPTWSRPHTGSASVIDVIFANERLARCTLQWMVSDRVTLSDHRYIIFKNRHGARDCNKVPAAPRGWNAKRMNKAAFGMRIREEAVRICTQKPADPVSVMIAAIGHSCDSSMPRRVRRTSRRPVFWWSQTIADLRSVCLRARRKAQRASRADATTKDELLRTYKMAKKNLTIEIKRSKEACWKDLLTSVEADPWGLPYRIVMKRLGGHQIPATKDPEELKVIIEDLFPNHGT</sequence>
<evidence type="ECO:0000259" key="3">
    <source>
        <dbReference type="PROSITE" id="PS50158"/>
    </source>
</evidence>
<dbReference type="InterPro" id="IPR036691">
    <property type="entry name" value="Endo/exonu/phosph_ase_sf"/>
</dbReference>
<keyword evidence="1" id="KW-0479">Metal-binding</keyword>